<protein>
    <submittedName>
        <fullName evidence="1">Uncharacterized protein</fullName>
    </submittedName>
</protein>
<dbReference type="Proteomes" id="UP000580250">
    <property type="component" value="Unassembled WGS sequence"/>
</dbReference>
<dbReference type="EMBL" id="CAJEWN010000295">
    <property type="protein sequence ID" value="CAD2177331.1"/>
    <property type="molecule type" value="Genomic_DNA"/>
</dbReference>
<gene>
    <name evidence="1" type="ORF">MENT_LOCUS29203</name>
</gene>
<sequence length="91" mass="10283">MSKLHARKIHILPGLKQKPIEQGCGNSKILFVPVPPQEPFQTGGRNTLRKCMKMKEIAHTFANRLSISIWINVCSSNVCLFGDFVADNLYR</sequence>
<dbReference type="AlphaFoldDB" id="A0A6V7VT25"/>
<accession>A0A6V7VT25</accession>
<name>A0A6V7VT25_MELEN</name>
<evidence type="ECO:0000313" key="1">
    <source>
        <dbReference type="EMBL" id="CAD2177331.1"/>
    </source>
</evidence>
<organism evidence="1 2">
    <name type="scientific">Meloidogyne enterolobii</name>
    <name type="common">Root-knot nematode worm</name>
    <name type="synonym">Meloidogyne mayaguensis</name>
    <dbReference type="NCBI Taxonomy" id="390850"/>
    <lineage>
        <taxon>Eukaryota</taxon>
        <taxon>Metazoa</taxon>
        <taxon>Ecdysozoa</taxon>
        <taxon>Nematoda</taxon>
        <taxon>Chromadorea</taxon>
        <taxon>Rhabditida</taxon>
        <taxon>Tylenchina</taxon>
        <taxon>Tylenchomorpha</taxon>
        <taxon>Tylenchoidea</taxon>
        <taxon>Meloidogynidae</taxon>
        <taxon>Meloidogyninae</taxon>
        <taxon>Meloidogyne</taxon>
    </lineage>
</organism>
<evidence type="ECO:0000313" key="2">
    <source>
        <dbReference type="Proteomes" id="UP000580250"/>
    </source>
</evidence>
<proteinExistence type="predicted"/>
<comment type="caution">
    <text evidence="1">The sequence shown here is derived from an EMBL/GenBank/DDBJ whole genome shotgun (WGS) entry which is preliminary data.</text>
</comment>
<reference evidence="1 2" key="1">
    <citation type="submission" date="2020-08" db="EMBL/GenBank/DDBJ databases">
        <authorList>
            <person name="Koutsovoulos G."/>
            <person name="Danchin GJ E."/>
        </authorList>
    </citation>
    <scope>NUCLEOTIDE SEQUENCE [LARGE SCALE GENOMIC DNA]</scope>
</reference>